<reference evidence="1" key="1">
    <citation type="submission" date="2021-10" db="EMBL/GenBank/DDBJ databases">
        <title>Anaerobic single-cell dispensing facilitates the cultivation of human gut bacteria.</title>
        <authorList>
            <person name="Afrizal A."/>
        </authorList>
    </citation>
    <scope>NUCLEOTIDE SEQUENCE</scope>
    <source>
        <strain evidence="1">CLA-AA-H204</strain>
    </source>
</reference>
<name>A0AAW4WGL7_9FIRM</name>
<accession>A0AAW4WGL7</accession>
<dbReference type="RefSeq" id="WP_227710257.1">
    <property type="nucleotide sequence ID" value="NZ_JAJEQW010000009.1"/>
</dbReference>
<dbReference type="AlphaFoldDB" id="A0AAW4WGL7"/>
<protein>
    <submittedName>
        <fullName evidence="1">Uncharacterized protein</fullName>
    </submittedName>
</protein>
<sequence length="75" mass="8369">MEFRLATGNAGTGMYQRGTFEHGCEFVPVARRKQHYTEIPSAPCRHYVASALDGQYCYSAKATGKTVYKQAKDAF</sequence>
<evidence type="ECO:0000313" key="1">
    <source>
        <dbReference type="EMBL" id="MCC2242494.1"/>
    </source>
</evidence>
<organism evidence="1 2">
    <name type="scientific">Roseburia amylophila</name>
    <dbReference type="NCBI Taxonomy" id="2981794"/>
    <lineage>
        <taxon>Bacteria</taxon>
        <taxon>Bacillati</taxon>
        <taxon>Bacillota</taxon>
        <taxon>Clostridia</taxon>
        <taxon>Lachnospirales</taxon>
        <taxon>Lachnospiraceae</taxon>
        <taxon>Roseburia</taxon>
    </lineage>
</organism>
<proteinExistence type="predicted"/>
<evidence type="ECO:0000313" key="2">
    <source>
        <dbReference type="Proteomes" id="UP001198893"/>
    </source>
</evidence>
<comment type="caution">
    <text evidence="1">The sequence shown here is derived from an EMBL/GenBank/DDBJ whole genome shotgun (WGS) entry which is preliminary data.</text>
</comment>
<dbReference type="Proteomes" id="UP001198893">
    <property type="component" value="Unassembled WGS sequence"/>
</dbReference>
<gene>
    <name evidence="1" type="ORF">LKD47_09320</name>
</gene>
<dbReference type="EMBL" id="JAJEQW010000009">
    <property type="protein sequence ID" value="MCC2242494.1"/>
    <property type="molecule type" value="Genomic_DNA"/>
</dbReference>